<evidence type="ECO:0000256" key="10">
    <source>
        <dbReference type="ARBA" id="ARBA00023136"/>
    </source>
</evidence>
<dbReference type="PIRSF" id="PIRSF000654">
    <property type="entry name" value="Integrin-linked_kinase"/>
    <property type="match status" value="1"/>
</dbReference>
<evidence type="ECO:0000256" key="12">
    <source>
        <dbReference type="PROSITE-ProRule" id="PRU10141"/>
    </source>
</evidence>
<dbReference type="SUPFAM" id="SSF56112">
    <property type="entry name" value="Protein kinase-like (PK-like)"/>
    <property type="match status" value="1"/>
</dbReference>
<keyword evidence="2 13" id="KW-0723">Serine/threonine-protein kinase</keyword>
<dbReference type="FunFam" id="1.10.510.10:FF:000161">
    <property type="entry name" value="Wall-associated receptor kinase-like 20"/>
    <property type="match status" value="1"/>
</dbReference>
<dbReference type="PROSITE" id="PS00108">
    <property type="entry name" value="PROTEIN_KINASE_ST"/>
    <property type="match status" value="1"/>
</dbReference>
<keyword evidence="11" id="KW-0325">Glycoprotein</keyword>
<evidence type="ECO:0000256" key="9">
    <source>
        <dbReference type="ARBA" id="ARBA00022989"/>
    </source>
</evidence>
<dbReference type="eggNOG" id="KOG1187">
    <property type="taxonomic scope" value="Eukaryota"/>
</dbReference>
<dbReference type="FunFam" id="3.30.200.20:FF:000162">
    <property type="entry name" value="Adenine nucleotide alpha hydrolase-like domain kinase"/>
    <property type="match status" value="1"/>
</dbReference>
<dbReference type="GO" id="GO:0005524">
    <property type="term" value="F:ATP binding"/>
    <property type="evidence" value="ECO:0007669"/>
    <property type="project" value="UniProtKB-UniRule"/>
</dbReference>
<dbReference type="OMA" id="EFPNSSW"/>
<comment type="subcellular location">
    <subcellularLocation>
        <location evidence="1">Membrane</location>
        <topology evidence="1">Single-pass membrane protein</topology>
    </subcellularLocation>
</comment>
<evidence type="ECO:0000256" key="13">
    <source>
        <dbReference type="RuleBase" id="RU000304"/>
    </source>
</evidence>
<dbReference type="InterPro" id="IPR011009">
    <property type="entry name" value="Kinase-like_dom_sf"/>
</dbReference>
<dbReference type="InterPro" id="IPR008271">
    <property type="entry name" value="Ser/Thr_kinase_AS"/>
</dbReference>
<dbReference type="Pfam" id="PF07714">
    <property type="entry name" value="PK_Tyr_Ser-Thr"/>
    <property type="match status" value="1"/>
</dbReference>
<dbReference type="PANTHER" id="PTHR46008">
    <property type="entry name" value="LEAF RUST 10 DISEASE-RESISTANCE LOCUS RECEPTOR-LIKE PROTEIN KINASE-LIKE 1.4"/>
    <property type="match status" value="1"/>
</dbReference>
<dbReference type="InterPro" id="IPR017441">
    <property type="entry name" value="Protein_kinase_ATP_BS"/>
</dbReference>
<name>D8TEJ4_SELML</name>
<dbReference type="HOGENOM" id="CLU_000288_21_4_1"/>
<keyword evidence="9" id="KW-1133">Transmembrane helix</keyword>
<keyword evidence="6 12" id="KW-0547">Nucleotide-binding</keyword>
<proteinExistence type="inferred from homology"/>
<feature type="non-terminal residue" evidence="15">
    <location>
        <position position="1"/>
    </location>
</feature>
<dbReference type="Gene3D" id="3.30.200.20">
    <property type="entry name" value="Phosphorylase Kinase, domain 1"/>
    <property type="match status" value="1"/>
</dbReference>
<keyword evidence="4" id="KW-0812">Transmembrane</keyword>
<feature type="domain" description="Protein kinase" evidence="14">
    <location>
        <begin position="13"/>
        <end position="287"/>
    </location>
</feature>
<evidence type="ECO:0000313" key="16">
    <source>
        <dbReference type="Proteomes" id="UP000001514"/>
    </source>
</evidence>
<dbReference type="KEGG" id="smo:SELMODRAFT_25054"/>
<comment type="similarity">
    <text evidence="13">Belongs to the protein kinase superfamily.</text>
</comment>
<keyword evidence="10" id="KW-0472">Membrane</keyword>
<keyword evidence="7" id="KW-0418">Kinase</keyword>
<evidence type="ECO:0000256" key="7">
    <source>
        <dbReference type="ARBA" id="ARBA00022777"/>
    </source>
</evidence>
<dbReference type="InterPro" id="IPR000719">
    <property type="entry name" value="Prot_kinase_dom"/>
</dbReference>
<dbReference type="InterPro" id="IPR001245">
    <property type="entry name" value="Ser-Thr/Tyr_kinase_cat_dom"/>
</dbReference>
<keyword evidence="3" id="KW-0808">Transferase</keyword>
<keyword evidence="8 12" id="KW-0067">ATP-binding</keyword>
<evidence type="ECO:0000256" key="8">
    <source>
        <dbReference type="ARBA" id="ARBA00022840"/>
    </source>
</evidence>
<sequence length="287" mass="31787">FSYKDLERATKDFSPAQMLGHGGHGTVYKGKLPDGRDVAVKRINHISSHGIEQVLNEVKVLLSVSHPNLVQLLGCCLEVYDPLLVYEFVPNGTLAEHLQRERGDGLDWFTRVAIAAEAAQGIAYLHSRSPPIYHRDVKSTNILLDGEFNTKVGDFGLSRTALTEASHVSTAPQGTPGYVDPDYHQSFQLSDKSDVYSFGVVLVEMITSMKVVDFTRDKREVNLAALAVGKIATDCLDEIIDPALMIQACRNPVVRCMIQRMAELAFRCLAHEKDARPSMAEVFDEVE</sequence>
<evidence type="ECO:0000256" key="6">
    <source>
        <dbReference type="ARBA" id="ARBA00022741"/>
    </source>
</evidence>
<dbReference type="OrthoDB" id="1847747at2759"/>
<evidence type="ECO:0000259" key="14">
    <source>
        <dbReference type="PROSITE" id="PS50011"/>
    </source>
</evidence>
<dbReference type="PROSITE" id="PS00107">
    <property type="entry name" value="PROTEIN_KINASE_ATP"/>
    <property type="match status" value="1"/>
</dbReference>
<dbReference type="Gramene" id="EFJ04937">
    <property type="protein sequence ID" value="EFJ04937"/>
    <property type="gene ID" value="SELMODRAFT_25054"/>
</dbReference>
<evidence type="ECO:0000256" key="2">
    <source>
        <dbReference type="ARBA" id="ARBA00022527"/>
    </source>
</evidence>
<dbReference type="GO" id="GO:0007166">
    <property type="term" value="P:cell surface receptor signaling pathway"/>
    <property type="evidence" value="ECO:0000318"/>
    <property type="project" value="GO_Central"/>
</dbReference>
<dbReference type="GO" id="GO:0005886">
    <property type="term" value="C:plasma membrane"/>
    <property type="evidence" value="ECO:0000318"/>
    <property type="project" value="GO_Central"/>
</dbReference>
<dbReference type="PROSITE" id="PS50011">
    <property type="entry name" value="PROTEIN_KINASE_DOM"/>
    <property type="match status" value="1"/>
</dbReference>
<evidence type="ECO:0000256" key="11">
    <source>
        <dbReference type="ARBA" id="ARBA00023180"/>
    </source>
</evidence>
<dbReference type="InParanoid" id="D8TEJ4"/>
<evidence type="ECO:0000256" key="5">
    <source>
        <dbReference type="ARBA" id="ARBA00022729"/>
    </source>
</evidence>
<protein>
    <recommendedName>
        <fullName evidence="14">Protein kinase domain-containing protein</fullName>
    </recommendedName>
</protein>
<reference evidence="15 16" key="1">
    <citation type="journal article" date="2011" name="Science">
        <title>The Selaginella genome identifies genetic changes associated with the evolution of vascular plants.</title>
        <authorList>
            <person name="Banks J.A."/>
            <person name="Nishiyama T."/>
            <person name="Hasebe M."/>
            <person name="Bowman J.L."/>
            <person name="Gribskov M."/>
            <person name="dePamphilis C."/>
            <person name="Albert V.A."/>
            <person name="Aono N."/>
            <person name="Aoyama T."/>
            <person name="Ambrose B.A."/>
            <person name="Ashton N.W."/>
            <person name="Axtell M.J."/>
            <person name="Barker E."/>
            <person name="Barker M.S."/>
            <person name="Bennetzen J.L."/>
            <person name="Bonawitz N.D."/>
            <person name="Chapple C."/>
            <person name="Cheng C."/>
            <person name="Correa L.G."/>
            <person name="Dacre M."/>
            <person name="DeBarry J."/>
            <person name="Dreyer I."/>
            <person name="Elias M."/>
            <person name="Engstrom E.M."/>
            <person name="Estelle M."/>
            <person name="Feng L."/>
            <person name="Finet C."/>
            <person name="Floyd S.K."/>
            <person name="Frommer W.B."/>
            <person name="Fujita T."/>
            <person name="Gramzow L."/>
            <person name="Gutensohn M."/>
            <person name="Harholt J."/>
            <person name="Hattori M."/>
            <person name="Heyl A."/>
            <person name="Hirai T."/>
            <person name="Hiwatashi Y."/>
            <person name="Ishikawa M."/>
            <person name="Iwata M."/>
            <person name="Karol K.G."/>
            <person name="Koehler B."/>
            <person name="Kolukisaoglu U."/>
            <person name="Kubo M."/>
            <person name="Kurata T."/>
            <person name="Lalonde S."/>
            <person name="Li K."/>
            <person name="Li Y."/>
            <person name="Litt A."/>
            <person name="Lyons E."/>
            <person name="Manning G."/>
            <person name="Maruyama T."/>
            <person name="Michael T.P."/>
            <person name="Mikami K."/>
            <person name="Miyazaki S."/>
            <person name="Morinaga S."/>
            <person name="Murata T."/>
            <person name="Mueller-Roeber B."/>
            <person name="Nelson D.R."/>
            <person name="Obara M."/>
            <person name="Oguri Y."/>
            <person name="Olmstead R.G."/>
            <person name="Onodera N."/>
            <person name="Petersen B.L."/>
            <person name="Pils B."/>
            <person name="Prigge M."/>
            <person name="Rensing S.A."/>
            <person name="Riano-Pachon D.M."/>
            <person name="Roberts A.W."/>
            <person name="Sato Y."/>
            <person name="Scheller H.V."/>
            <person name="Schulz B."/>
            <person name="Schulz C."/>
            <person name="Shakirov E.V."/>
            <person name="Shibagaki N."/>
            <person name="Shinohara N."/>
            <person name="Shippen D.E."/>
            <person name="Soerensen I."/>
            <person name="Sotooka R."/>
            <person name="Sugimoto N."/>
            <person name="Sugita M."/>
            <person name="Sumikawa N."/>
            <person name="Tanurdzic M."/>
            <person name="Theissen G."/>
            <person name="Ulvskov P."/>
            <person name="Wakazuki S."/>
            <person name="Weng J.K."/>
            <person name="Willats W.W."/>
            <person name="Wipf D."/>
            <person name="Wolf P.G."/>
            <person name="Yang L."/>
            <person name="Zimmer A.D."/>
            <person name="Zhu Q."/>
            <person name="Mitros T."/>
            <person name="Hellsten U."/>
            <person name="Loque D."/>
            <person name="Otillar R."/>
            <person name="Salamov A."/>
            <person name="Schmutz J."/>
            <person name="Shapiro H."/>
            <person name="Lindquist E."/>
            <person name="Lucas S."/>
            <person name="Rokhsar D."/>
            <person name="Grigoriev I.V."/>
        </authorList>
    </citation>
    <scope>NUCLEOTIDE SEQUENCE [LARGE SCALE GENOMIC DNA]</scope>
</reference>
<gene>
    <name evidence="15" type="ORF">SELMODRAFT_25054</name>
</gene>
<evidence type="ECO:0000256" key="3">
    <source>
        <dbReference type="ARBA" id="ARBA00022679"/>
    </source>
</evidence>
<evidence type="ECO:0000256" key="4">
    <source>
        <dbReference type="ARBA" id="ARBA00022692"/>
    </source>
</evidence>
<dbReference type="GO" id="GO:0004674">
    <property type="term" value="F:protein serine/threonine kinase activity"/>
    <property type="evidence" value="ECO:0007669"/>
    <property type="project" value="UniProtKB-KW"/>
</dbReference>
<dbReference type="SMART" id="SM00220">
    <property type="entry name" value="S_TKc"/>
    <property type="match status" value="1"/>
</dbReference>
<dbReference type="AlphaFoldDB" id="D8TEJ4"/>
<evidence type="ECO:0000313" key="15">
    <source>
        <dbReference type="EMBL" id="EFJ04937.1"/>
    </source>
</evidence>
<keyword evidence="5" id="KW-0732">Signal</keyword>
<accession>D8TEJ4</accession>
<feature type="binding site" evidence="12">
    <location>
        <position position="41"/>
    </location>
    <ligand>
        <name>ATP</name>
        <dbReference type="ChEBI" id="CHEBI:30616"/>
    </ligand>
</feature>
<organism evidence="16">
    <name type="scientific">Selaginella moellendorffii</name>
    <name type="common">Spikemoss</name>
    <dbReference type="NCBI Taxonomy" id="88036"/>
    <lineage>
        <taxon>Eukaryota</taxon>
        <taxon>Viridiplantae</taxon>
        <taxon>Streptophyta</taxon>
        <taxon>Embryophyta</taxon>
        <taxon>Tracheophyta</taxon>
        <taxon>Lycopodiopsida</taxon>
        <taxon>Selaginellales</taxon>
        <taxon>Selaginellaceae</taxon>
        <taxon>Selaginella</taxon>
    </lineage>
</organism>
<dbReference type="Proteomes" id="UP000001514">
    <property type="component" value="Unassembled WGS sequence"/>
</dbReference>
<dbReference type="Gene3D" id="1.10.510.10">
    <property type="entry name" value="Transferase(Phosphotransferase) domain 1"/>
    <property type="match status" value="1"/>
</dbReference>
<feature type="non-terminal residue" evidence="15">
    <location>
        <position position="287"/>
    </location>
</feature>
<keyword evidence="16" id="KW-1185">Reference proteome</keyword>
<dbReference type="PANTHER" id="PTHR46008:SF2">
    <property type="entry name" value="LEAF RUST 10 DISEASE-RESISTANCE LOCUS RECEPTOR-LIKE PROTEIN KINASE-LIKE 1.4"/>
    <property type="match status" value="1"/>
</dbReference>
<evidence type="ECO:0000256" key="1">
    <source>
        <dbReference type="ARBA" id="ARBA00004167"/>
    </source>
</evidence>
<dbReference type="EMBL" id="GL377743">
    <property type="protein sequence ID" value="EFJ04937.1"/>
    <property type="molecule type" value="Genomic_DNA"/>
</dbReference>